<feature type="domain" description="Transposase IS204/IS1001/IS1096/IS1165 zinc-finger" evidence="3">
    <location>
        <begin position="34"/>
        <end position="77"/>
    </location>
</feature>
<evidence type="ECO:0000259" key="3">
    <source>
        <dbReference type="Pfam" id="PF14690"/>
    </source>
</evidence>
<evidence type="ECO:0000259" key="1">
    <source>
        <dbReference type="Pfam" id="PF01610"/>
    </source>
</evidence>
<dbReference type="Pfam" id="PF13542">
    <property type="entry name" value="HTH_Tnp_ISL3"/>
    <property type="match status" value="1"/>
</dbReference>
<dbReference type="Pfam" id="PF14690">
    <property type="entry name" value="Zn_ribbon_ISL3"/>
    <property type="match status" value="1"/>
</dbReference>
<gene>
    <name evidence="4" type="ORF">KQ486_04520</name>
</gene>
<protein>
    <submittedName>
        <fullName evidence="4">ISL3 family transposase</fullName>
    </submittedName>
</protein>
<dbReference type="Pfam" id="PF01610">
    <property type="entry name" value="DDE_Tnp_ISL3"/>
    <property type="match status" value="1"/>
</dbReference>
<sequence length="407" mass="48968">MNFNISLPGLEEFIITKSFEGDELYQLHMELERKPHSCPECHTITDRVHDYRVQKIQHVQAFGRNTALFYRKRRYSCVNTECGKRFYESNRVVERYQRQSMEFKQALAIELIHGKNFKDVANRFNTSSTTVMRRFDDISSSMLEETKELPKVIAIDEYKGDAGGEKYQTIIADPIHRKPLEILKDRKKSSLKEYLKKHGNKVEIVVMDMSQSFKAAVDQALGRPIIVADRFHFCRYIYWALEQVRRKEQKLFDEYDRKKCKRMRHVFYKHQENLTDKQRWYLEHYLSKSDYLRKAYQLKEEYRKWFEEAKVIGYTDLKLIKEKLHQYYDLVKNSGIDEFKKSISTFQNWQKEIMNSFAFNLNNGYVEGINNQTKVIKRNAFGFRRFDRFRLKVLLHHQYKNIAVRVA</sequence>
<comment type="caution">
    <text evidence="4">The sequence shown here is derived from an EMBL/GenBank/DDBJ whole genome shotgun (WGS) entry which is preliminary data.</text>
</comment>
<dbReference type="PANTHER" id="PTHR33498">
    <property type="entry name" value="TRANSPOSASE FOR INSERTION SEQUENCE ELEMENT IS1557"/>
    <property type="match status" value="1"/>
</dbReference>
<dbReference type="InterPro" id="IPR047951">
    <property type="entry name" value="Transpos_ISL3"/>
</dbReference>
<dbReference type="RefSeq" id="WP_216686894.1">
    <property type="nucleotide sequence ID" value="NZ_CAUPKR010000020.1"/>
</dbReference>
<accession>A0ABS6GP99</accession>
<dbReference type="Proteomes" id="UP000812672">
    <property type="component" value="Unassembled WGS sequence"/>
</dbReference>
<dbReference type="InterPro" id="IPR032877">
    <property type="entry name" value="Transposase_HTH"/>
</dbReference>
<dbReference type="InterPro" id="IPR002560">
    <property type="entry name" value="Transposase_DDE"/>
</dbReference>
<dbReference type="InterPro" id="IPR029261">
    <property type="entry name" value="Transposase_Znf"/>
</dbReference>
<feature type="domain" description="Transposase IS204/IS1001/IS1096/IS1165 DDE" evidence="1">
    <location>
        <begin position="153"/>
        <end position="393"/>
    </location>
</feature>
<dbReference type="EMBL" id="JAHLZF010000004">
    <property type="protein sequence ID" value="MBU6080272.1"/>
    <property type="molecule type" value="Genomic_DNA"/>
</dbReference>
<dbReference type="PANTHER" id="PTHR33498:SF1">
    <property type="entry name" value="TRANSPOSASE FOR INSERTION SEQUENCE ELEMENT IS1557"/>
    <property type="match status" value="1"/>
</dbReference>
<proteinExistence type="predicted"/>
<evidence type="ECO:0000313" key="4">
    <source>
        <dbReference type="EMBL" id="MBU6080272.1"/>
    </source>
</evidence>
<feature type="domain" description="Transposase IS204/IS1001/IS1096/IS1165 helix-turn-helix" evidence="2">
    <location>
        <begin position="92"/>
        <end position="138"/>
    </location>
</feature>
<keyword evidence="5" id="KW-1185">Reference proteome</keyword>
<organism evidence="4 5">
    <name type="scientific">Allobacillus halotolerans</name>
    <dbReference type="NCBI Taxonomy" id="570278"/>
    <lineage>
        <taxon>Bacteria</taxon>
        <taxon>Bacillati</taxon>
        <taxon>Bacillota</taxon>
        <taxon>Bacilli</taxon>
        <taxon>Bacillales</taxon>
        <taxon>Bacillaceae</taxon>
        <taxon>Allobacillus</taxon>
    </lineage>
</organism>
<dbReference type="NCBIfam" id="NF033550">
    <property type="entry name" value="transpos_ISL3"/>
    <property type="match status" value="1"/>
</dbReference>
<reference evidence="4 5" key="1">
    <citation type="journal article" date="2011" name="Int. J. Syst. Evol. Microbiol.">
        <title>Allobacillus halotolerans gen. nov., sp. nov. isolated from shrimp paste.</title>
        <authorList>
            <person name="Sheu S.Y."/>
            <person name="Arun A.B."/>
            <person name="Jiang S.R."/>
            <person name="Young C.C."/>
            <person name="Chen W.M."/>
        </authorList>
    </citation>
    <scope>NUCLEOTIDE SEQUENCE [LARGE SCALE GENOMIC DNA]</scope>
    <source>
        <strain evidence="4 5">LMG 24826</strain>
    </source>
</reference>
<name>A0ABS6GP99_9BACI</name>
<evidence type="ECO:0000313" key="5">
    <source>
        <dbReference type="Proteomes" id="UP000812672"/>
    </source>
</evidence>
<evidence type="ECO:0000259" key="2">
    <source>
        <dbReference type="Pfam" id="PF13542"/>
    </source>
</evidence>